<dbReference type="PROSITE" id="PS00061">
    <property type="entry name" value="ADH_SHORT"/>
    <property type="match status" value="1"/>
</dbReference>
<dbReference type="InterPro" id="IPR050259">
    <property type="entry name" value="SDR"/>
</dbReference>
<dbReference type="Gene3D" id="3.40.50.720">
    <property type="entry name" value="NAD(P)-binding Rossmann-like Domain"/>
    <property type="match status" value="1"/>
</dbReference>
<protein>
    <recommendedName>
        <fullName evidence="5">3-oxoacyl-[acyl-carrier-protein] reductase MabA</fullName>
    </recommendedName>
</protein>
<dbReference type="PRINTS" id="PR00080">
    <property type="entry name" value="SDRFAMILY"/>
</dbReference>
<dbReference type="Pfam" id="PF13561">
    <property type="entry name" value="adh_short_C2"/>
    <property type="match status" value="1"/>
</dbReference>
<dbReference type="Proteomes" id="UP000475545">
    <property type="component" value="Unassembled WGS sequence"/>
</dbReference>
<dbReference type="EMBL" id="WMBR01000009">
    <property type="protein sequence ID" value="MXP24188.1"/>
    <property type="molecule type" value="Genomic_DNA"/>
</dbReference>
<dbReference type="GO" id="GO:0004316">
    <property type="term" value="F:3-oxoacyl-[acyl-carrier-protein] reductase (NADPH) activity"/>
    <property type="evidence" value="ECO:0007669"/>
    <property type="project" value="UniProtKB-EC"/>
</dbReference>
<dbReference type="InterPro" id="IPR002347">
    <property type="entry name" value="SDR_fam"/>
</dbReference>
<comment type="catalytic activity">
    <reaction evidence="6">
        <text>a (3R)-hydroxyacyl-[ACP] + NADP(+) = a 3-oxoacyl-[ACP] + NADPH + H(+)</text>
        <dbReference type="Rhea" id="RHEA:17397"/>
        <dbReference type="Rhea" id="RHEA-COMP:9916"/>
        <dbReference type="Rhea" id="RHEA-COMP:9945"/>
        <dbReference type="ChEBI" id="CHEBI:15378"/>
        <dbReference type="ChEBI" id="CHEBI:57783"/>
        <dbReference type="ChEBI" id="CHEBI:58349"/>
        <dbReference type="ChEBI" id="CHEBI:78776"/>
        <dbReference type="ChEBI" id="CHEBI:78827"/>
        <dbReference type="EC" id="1.1.1.100"/>
    </reaction>
    <physiologicalReaction direction="right-to-left" evidence="6">
        <dbReference type="Rhea" id="RHEA:17399"/>
    </physiologicalReaction>
</comment>
<dbReference type="PRINTS" id="PR00081">
    <property type="entry name" value="GDHRDH"/>
</dbReference>
<dbReference type="InterPro" id="IPR020904">
    <property type="entry name" value="Sc_DH/Rdtase_CS"/>
</dbReference>
<comment type="subcellular location">
    <subcellularLocation>
        <location evidence="1">Secreted</location>
        <location evidence="1">Cell wall</location>
    </subcellularLocation>
</comment>
<evidence type="ECO:0000256" key="2">
    <source>
        <dbReference type="ARBA" id="ARBA00006484"/>
    </source>
</evidence>
<keyword evidence="4 8" id="KW-0560">Oxidoreductase</keyword>
<comment type="caution">
    <text evidence="8">The sequence shown here is derived from an EMBL/GenBank/DDBJ whole genome shotgun (WGS) entry which is preliminary data.</text>
</comment>
<dbReference type="FunFam" id="3.40.50.720:FF:000084">
    <property type="entry name" value="Short-chain dehydrogenase reductase"/>
    <property type="match status" value="1"/>
</dbReference>
<feature type="domain" description="Ketoreductase" evidence="7">
    <location>
        <begin position="8"/>
        <end position="184"/>
    </location>
</feature>
<name>A0A6L7GZ37_9ACTN</name>
<keyword evidence="9" id="KW-1185">Reference proteome</keyword>
<reference evidence="8 9" key="1">
    <citation type="submission" date="2019-11" db="EMBL/GenBank/DDBJ databases">
        <title>Gordonia sp. nov., a novel actinobacterium isolated from mangrove soil in Hainan.</title>
        <authorList>
            <person name="Huang X."/>
            <person name="Xie Y."/>
            <person name="Chu X."/>
            <person name="Xiao K."/>
        </authorList>
    </citation>
    <scope>NUCLEOTIDE SEQUENCE [LARGE SCALE GENOMIC DNA]</scope>
    <source>
        <strain evidence="8 9">HNM0687</strain>
    </source>
</reference>
<evidence type="ECO:0000256" key="5">
    <source>
        <dbReference type="ARBA" id="ARBA00040781"/>
    </source>
</evidence>
<dbReference type="InterPro" id="IPR057326">
    <property type="entry name" value="KR_dom"/>
</dbReference>
<organism evidence="8 9">
    <name type="scientific">Gordonia mangrovi</name>
    <dbReference type="NCBI Taxonomy" id="2665643"/>
    <lineage>
        <taxon>Bacteria</taxon>
        <taxon>Bacillati</taxon>
        <taxon>Actinomycetota</taxon>
        <taxon>Actinomycetes</taxon>
        <taxon>Mycobacteriales</taxon>
        <taxon>Gordoniaceae</taxon>
        <taxon>Gordonia</taxon>
    </lineage>
</organism>
<evidence type="ECO:0000256" key="3">
    <source>
        <dbReference type="ARBA" id="ARBA00022512"/>
    </source>
</evidence>
<sequence length="251" mass="26442">MDLRLTEHVVIVTGASHGLGRSIANVLAEEGMKVVAVGRDTPALTSLATERTDSIAPFVCDISDLDAIAGIPAFAIARFGRVDALVNNAAQASNTPLADQTLDDWEQIFRVNITAPMLLTQSVGTRFIGQGRGKVVNIASLAGITGRRGMSAYSATKGALLRFTESVADEWARHNVQVNAIAPGSIDTEAMRRARPDAADIAAVTKHIPARRLGAPAEVGRACAFLLSPQADYITGTTVVIDGGLHVHTRP</sequence>
<proteinExistence type="inferred from homology"/>
<dbReference type="SUPFAM" id="SSF51735">
    <property type="entry name" value="NAD(P)-binding Rossmann-fold domains"/>
    <property type="match status" value="1"/>
</dbReference>
<accession>A0A6L7GZ37</accession>
<keyword evidence="3" id="KW-0964">Secreted</keyword>
<dbReference type="RefSeq" id="WP_160904381.1">
    <property type="nucleotide sequence ID" value="NZ_CP102850.1"/>
</dbReference>
<dbReference type="AlphaFoldDB" id="A0A6L7GZ37"/>
<evidence type="ECO:0000313" key="9">
    <source>
        <dbReference type="Proteomes" id="UP000475545"/>
    </source>
</evidence>
<dbReference type="GO" id="GO:0032787">
    <property type="term" value="P:monocarboxylic acid metabolic process"/>
    <property type="evidence" value="ECO:0007669"/>
    <property type="project" value="UniProtKB-ARBA"/>
</dbReference>
<comment type="similarity">
    <text evidence="2">Belongs to the short-chain dehydrogenases/reductases (SDR) family.</text>
</comment>
<gene>
    <name evidence="8" type="ORF">GIY30_22920</name>
</gene>
<dbReference type="CDD" id="cd05233">
    <property type="entry name" value="SDR_c"/>
    <property type="match status" value="1"/>
</dbReference>
<dbReference type="SMART" id="SM00822">
    <property type="entry name" value="PKS_KR"/>
    <property type="match status" value="1"/>
</dbReference>
<evidence type="ECO:0000256" key="1">
    <source>
        <dbReference type="ARBA" id="ARBA00004191"/>
    </source>
</evidence>
<dbReference type="InterPro" id="IPR036291">
    <property type="entry name" value="NAD(P)-bd_dom_sf"/>
</dbReference>
<dbReference type="PANTHER" id="PTHR42879:SF2">
    <property type="entry name" value="3-OXOACYL-[ACYL-CARRIER-PROTEIN] REDUCTASE FABG"/>
    <property type="match status" value="1"/>
</dbReference>
<evidence type="ECO:0000259" key="7">
    <source>
        <dbReference type="SMART" id="SM00822"/>
    </source>
</evidence>
<evidence type="ECO:0000256" key="6">
    <source>
        <dbReference type="ARBA" id="ARBA00047400"/>
    </source>
</evidence>
<evidence type="ECO:0000313" key="8">
    <source>
        <dbReference type="EMBL" id="MXP24188.1"/>
    </source>
</evidence>
<evidence type="ECO:0000256" key="4">
    <source>
        <dbReference type="ARBA" id="ARBA00023002"/>
    </source>
</evidence>
<dbReference type="PANTHER" id="PTHR42879">
    <property type="entry name" value="3-OXOACYL-(ACYL-CARRIER-PROTEIN) REDUCTASE"/>
    <property type="match status" value="1"/>
</dbReference>
<dbReference type="NCBIfam" id="NF005559">
    <property type="entry name" value="PRK07231.1"/>
    <property type="match status" value="1"/>
</dbReference>
<keyword evidence="3" id="KW-0134">Cell wall</keyword>